<dbReference type="InterPro" id="IPR013766">
    <property type="entry name" value="Thioredoxin_domain"/>
</dbReference>
<protein>
    <recommendedName>
        <fullName evidence="2">Thioredoxin domain-containing protein</fullName>
    </recommendedName>
</protein>
<dbReference type="SUPFAM" id="SSF52833">
    <property type="entry name" value="Thioredoxin-like"/>
    <property type="match status" value="1"/>
</dbReference>
<organism evidence="3">
    <name type="scientific">uncultured Solirubrobacteraceae bacterium</name>
    <dbReference type="NCBI Taxonomy" id="1162706"/>
    <lineage>
        <taxon>Bacteria</taxon>
        <taxon>Bacillati</taxon>
        <taxon>Actinomycetota</taxon>
        <taxon>Thermoleophilia</taxon>
        <taxon>Solirubrobacterales</taxon>
        <taxon>Solirubrobacteraceae</taxon>
        <taxon>environmental samples</taxon>
    </lineage>
</organism>
<gene>
    <name evidence="3" type="ORF">AVDCRST_MAG65-2317</name>
</gene>
<feature type="chain" id="PRO_5038512164" description="Thioredoxin domain-containing protein" evidence="1">
    <location>
        <begin position="20"/>
        <end position="337"/>
    </location>
</feature>
<dbReference type="InterPro" id="IPR036249">
    <property type="entry name" value="Thioredoxin-like_sf"/>
</dbReference>
<keyword evidence="1" id="KW-0732">Signal</keyword>
<dbReference type="EMBL" id="CADCVL010000385">
    <property type="protein sequence ID" value="CAA9496078.1"/>
    <property type="molecule type" value="Genomic_DNA"/>
</dbReference>
<feature type="signal peptide" evidence="1">
    <location>
        <begin position="1"/>
        <end position="19"/>
    </location>
</feature>
<proteinExistence type="predicted"/>
<feature type="domain" description="Thioredoxin" evidence="2">
    <location>
        <begin position="195"/>
        <end position="337"/>
    </location>
</feature>
<dbReference type="AlphaFoldDB" id="A0A6J4SDS3"/>
<name>A0A6J4SDS3_9ACTN</name>
<evidence type="ECO:0000313" key="3">
    <source>
        <dbReference type="EMBL" id="CAA9496078.1"/>
    </source>
</evidence>
<evidence type="ECO:0000256" key="1">
    <source>
        <dbReference type="SAM" id="SignalP"/>
    </source>
</evidence>
<evidence type="ECO:0000259" key="2">
    <source>
        <dbReference type="PROSITE" id="PS51352"/>
    </source>
</evidence>
<reference evidence="3" key="1">
    <citation type="submission" date="2020-02" db="EMBL/GenBank/DDBJ databases">
        <authorList>
            <person name="Meier V. D."/>
        </authorList>
    </citation>
    <scope>NUCLEOTIDE SEQUENCE</scope>
    <source>
        <strain evidence="3">AVDCRST_MAG65</strain>
    </source>
</reference>
<dbReference type="PROSITE" id="PS51257">
    <property type="entry name" value="PROKAR_LIPOPROTEIN"/>
    <property type="match status" value="1"/>
</dbReference>
<sequence length="337" mass="35880">MTRLTVLLAGALSALLLLAGCGSDGAARDPIEQVPETGGLREQVADAREVKKSDFPAPAGRSLIEMAQATGARDGEAALASSVFTAGSVNRLAFGSIDEQGQFAFGRTAVYVARRPGAPAQGPYPAPADLLVTDPAFRSAQAATEEDPFAAVYAARVPFKAPGRHAILTVTRAGDRMVAATGEVQVTTRERDPIPDVGEKAPRVETDTLASAGGDVKAIDTREPPSDMHQRSFADVVGKKPVALLFATPQLCQSRVCGPVVDVALQLEKSYGDRVEFIHQEVYRDNDPNLGIREPLARFNLRTEPWLFVVDADGRITARLEGSFGLDAFERALKTAL</sequence>
<dbReference type="PROSITE" id="PS51352">
    <property type="entry name" value="THIOREDOXIN_2"/>
    <property type="match status" value="1"/>
</dbReference>
<accession>A0A6J4SDS3</accession>